<dbReference type="Proteomes" id="UP001148662">
    <property type="component" value="Unassembled WGS sequence"/>
</dbReference>
<evidence type="ECO:0000313" key="1">
    <source>
        <dbReference type="EMBL" id="KAJ3553098.1"/>
    </source>
</evidence>
<dbReference type="EMBL" id="JANHOG010000579">
    <property type="protein sequence ID" value="KAJ3553098.1"/>
    <property type="molecule type" value="Genomic_DNA"/>
</dbReference>
<accession>A0ACC1T4W0</accession>
<keyword evidence="2" id="KW-1185">Reference proteome</keyword>
<sequence length="84" mass="8882">MTPTLCQNMCGSKGFSMAGLEYGAECYCGNSFANNLGGPIPDSQCSMACAGDSAFMCGGSWALSVFKQSSGPARRSRHWLNVRD</sequence>
<organism evidence="1 2">
    <name type="scientific">Phlebia brevispora</name>
    <dbReference type="NCBI Taxonomy" id="194682"/>
    <lineage>
        <taxon>Eukaryota</taxon>
        <taxon>Fungi</taxon>
        <taxon>Dikarya</taxon>
        <taxon>Basidiomycota</taxon>
        <taxon>Agaricomycotina</taxon>
        <taxon>Agaricomycetes</taxon>
        <taxon>Polyporales</taxon>
        <taxon>Meruliaceae</taxon>
        <taxon>Phlebia</taxon>
    </lineage>
</organism>
<gene>
    <name evidence="1" type="ORF">NM688_g3800</name>
</gene>
<proteinExistence type="predicted"/>
<comment type="caution">
    <text evidence="1">The sequence shown here is derived from an EMBL/GenBank/DDBJ whole genome shotgun (WGS) entry which is preliminary data.</text>
</comment>
<evidence type="ECO:0000313" key="2">
    <source>
        <dbReference type="Proteomes" id="UP001148662"/>
    </source>
</evidence>
<reference evidence="1" key="1">
    <citation type="submission" date="2022-07" db="EMBL/GenBank/DDBJ databases">
        <title>Genome Sequence of Phlebia brevispora.</title>
        <authorList>
            <person name="Buettner E."/>
        </authorList>
    </citation>
    <scope>NUCLEOTIDE SEQUENCE</scope>
    <source>
        <strain evidence="1">MPL23</strain>
    </source>
</reference>
<name>A0ACC1T4W0_9APHY</name>
<protein>
    <submittedName>
        <fullName evidence="1">Uncharacterized protein</fullName>
    </submittedName>
</protein>